<sequence>MSKFSQLLSQYIEEKNVRIYSLAEYCGIDRSFMYKIVHGKRTPGSASTVNKIADYLRLTPGECRELTDAYFITVQGSDNFYRRKHVLAFLNDFKNIVNRDTLNLSFSFQTSYTQTLIPLDGETNVNQAIFNLVAWQAQKESGEIHMLIQPKFPFLTQLLLSIARNCHQLTIRQLIYLNNMDSVRENRKSYNLHCLQNILPLCTCKYQYQPYYYYDTVPSSLDSFRLFPYLLLTDNQAIILSETLQTGFFTSQPDMISLIKKIFNRYMEQARPLLLKIEDVHTQLSFIQQCVTSSSMAYNFQMTPCMTNLLSSEFLKKYLIPTLPSRELFIAQLENHIGHVNSLHEEQEEILIFSEDGIVEFLNTGKIEEYPSYIYTPPSLEDRIDLIHRFIKECEKDRRHMRMLKHTIGSVRNGANIYCNSCNGYLLFTPAEFDTPIYLNIQESGLLSAFLDFFENMDQSLFYPEEEIPIRLKQITERYL</sequence>
<evidence type="ECO:0000313" key="2">
    <source>
        <dbReference type="EMBL" id="NSJ87284.1"/>
    </source>
</evidence>
<dbReference type="Proteomes" id="UP000822142">
    <property type="component" value="Unassembled WGS sequence"/>
</dbReference>
<protein>
    <submittedName>
        <fullName evidence="2">Helix-turn-helix transcriptional regulator</fullName>
    </submittedName>
</protein>
<dbReference type="Pfam" id="PF13443">
    <property type="entry name" value="HTH_26"/>
    <property type="match status" value="1"/>
</dbReference>
<dbReference type="EMBL" id="JAAITA010000029">
    <property type="protein sequence ID" value="NSJ87284.1"/>
    <property type="molecule type" value="Genomic_DNA"/>
</dbReference>
<reference evidence="2 3" key="1">
    <citation type="journal article" date="2020" name="Cell Host Microbe">
        <title>Functional and Genomic Variation between Human-Derived Isolates of Lachnospiraceae Reveals Inter- and Intra-Species Diversity.</title>
        <authorList>
            <person name="Sorbara M.T."/>
            <person name="Littmann E.R."/>
            <person name="Fontana E."/>
            <person name="Moody T.U."/>
            <person name="Kohout C.E."/>
            <person name="Gjonbalaj M."/>
            <person name="Eaton V."/>
            <person name="Seok R."/>
            <person name="Leiner I.M."/>
            <person name="Pamer E.G."/>
        </authorList>
    </citation>
    <scope>NUCLEOTIDE SEQUENCE [LARGE SCALE GENOMIC DNA]</scope>
    <source>
        <strain evidence="2 3">MSK.15.26</strain>
    </source>
</reference>
<dbReference type="SUPFAM" id="SSF47413">
    <property type="entry name" value="lambda repressor-like DNA-binding domains"/>
    <property type="match status" value="1"/>
</dbReference>
<dbReference type="InterPro" id="IPR001387">
    <property type="entry name" value="Cro/C1-type_HTH"/>
</dbReference>
<feature type="domain" description="HTH cro/C1-type" evidence="1">
    <location>
        <begin position="8"/>
        <end position="63"/>
    </location>
</feature>
<dbReference type="SMART" id="SM00530">
    <property type="entry name" value="HTH_XRE"/>
    <property type="match status" value="1"/>
</dbReference>
<keyword evidence="3" id="KW-1185">Reference proteome</keyword>
<dbReference type="Gene3D" id="1.10.260.40">
    <property type="entry name" value="lambda repressor-like DNA-binding domains"/>
    <property type="match status" value="1"/>
</dbReference>
<organism evidence="2 3">
    <name type="scientific">Blautia hansenii</name>
    <name type="common">Ruminococcus hansenii</name>
    <dbReference type="NCBI Taxonomy" id="1322"/>
    <lineage>
        <taxon>Bacteria</taxon>
        <taxon>Bacillati</taxon>
        <taxon>Bacillota</taxon>
        <taxon>Clostridia</taxon>
        <taxon>Lachnospirales</taxon>
        <taxon>Lachnospiraceae</taxon>
        <taxon>Blautia</taxon>
    </lineage>
</organism>
<dbReference type="CDD" id="cd00093">
    <property type="entry name" value="HTH_XRE"/>
    <property type="match status" value="1"/>
</dbReference>
<evidence type="ECO:0000313" key="3">
    <source>
        <dbReference type="Proteomes" id="UP000822142"/>
    </source>
</evidence>
<evidence type="ECO:0000259" key="1">
    <source>
        <dbReference type="PROSITE" id="PS50943"/>
    </source>
</evidence>
<gene>
    <name evidence="2" type="ORF">G5A70_14155</name>
</gene>
<accession>A0ABX2IAB2</accession>
<proteinExistence type="predicted"/>
<dbReference type="InterPro" id="IPR010982">
    <property type="entry name" value="Lambda_DNA-bd_dom_sf"/>
</dbReference>
<name>A0ABX2IAB2_BLAHA</name>
<comment type="caution">
    <text evidence="2">The sequence shown here is derived from an EMBL/GenBank/DDBJ whole genome shotgun (WGS) entry which is preliminary data.</text>
</comment>
<dbReference type="RefSeq" id="WP_173750146.1">
    <property type="nucleotide sequence ID" value="NZ_JAAITA010000029.1"/>
</dbReference>
<dbReference type="PROSITE" id="PS50943">
    <property type="entry name" value="HTH_CROC1"/>
    <property type="match status" value="1"/>
</dbReference>